<evidence type="ECO:0000256" key="1">
    <source>
        <dbReference type="ARBA" id="ARBA00004123"/>
    </source>
</evidence>
<dbReference type="InterPro" id="IPR001319">
    <property type="entry name" value="Nuclear_transition_prot1"/>
</dbReference>
<organism evidence="14 15">
    <name type="scientific">Erinaceus europaeus</name>
    <name type="common">Western European hedgehog</name>
    <dbReference type="NCBI Taxonomy" id="9365"/>
    <lineage>
        <taxon>Eukaryota</taxon>
        <taxon>Metazoa</taxon>
        <taxon>Chordata</taxon>
        <taxon>Craniata</taxon>
        <taxon>Vertebrata</taxon>
        <taxon>Euteleostomi</taxon>
        <taxon>Mammalia</taxon>
        <taxon>Eutheria</taxon>
        <taxon>Laurasiatheria</taxon>
        <taxon>Eulipotyphla</taxon>
        <taxon>Erinaceidae</taxon>
        <taxon>Erinaceinae</taxon>
        <taxon>Erinaceus</taxon>
    </lineage>
</organism>
<dbReference type="Pfam" id="PF02079">
    <property type="entry name" value="TP1"/>
    <property type="match status" value="1"/>
</dbReference>
<keyword evidence="5" id="KW-0158">Chromosome</keyword>
<dbReference type="GeneID" id="103110812"/>
<keyword evidence="10" id="KW-0238">DNA-binding</keyword>
<keyword evidence="8" id="KW-0221">Differentiation</keyword>
<evidence type="ECO:0000256" key="3">
    <source>
        <dbReference type="ARBA" id="ARBA00005481"/>
    </source>
</evidence>
<proteinExistence type="inferred from homology"/>
<name>A0ABM3XM72_ERIEU</name>
<gene>
    <name evidence="15" type="primary">TNP1</name>
</gene>
<evidence type="ECO:0000256" key="13">
    <source>
        <dbReference type="SAM" id="MobiDB-lite"/>
    </source>
</evidence>
<dbReference type="PROSITE" id="PS00541">
    <property type="entry name" value="TP1"/>
    <property type="match status" value="1"/>
</dbReference>
<keyword evidence="14" id="KW-1185">Reference proteome</keyword>
<evidence type="ECO:0000256" key="8">
    <source>
        <dbReference type="ARBA" id="ARBA00022782"/>
    </source>
</evidence>
<evidence type="ECO:0000313" key="14">
    <source>
        <dbReference type="Proteomes" id="UP001652624"/>
    </source>
</evidence>
<feature type="region of interest" description="Disordered" evidence="13">
    <location>
        <begin position="1"/>
        <end position="81"/>
    </location>
</feature>
<dbReference type="PANTHER" id="PTHR17486:SF0">
    <property type="entry name" value="SPERMATID NUCLEAR TRANSITION PROTEIN 1"/>
    <property type="match status" value="1"/>
</dbReference>
<evidence type="ECO:0000256" key="12">
    <source>
        <dbReference type="ARBA" id="ARBA00023269"/>
    </source>
</evidence>
<accession>A0ABM3XM72</accession>
<keyword evidence="11" id="KW-0539">Nucleus</keyword>
<evidence type="ECO:0000256" key="5">
    <source>
        <dbReference type="ARBA" id="ARBA00022454"/>
    </source>
</evidence>
<keyword evidence="12" id="KW-0544">Nucleosome core</keyword>
<evidence type="ECO:0000256" key="2">
    <source>
        <dbReference type="ARBA" id="ARBA00004286"/>
    </source>
</evidence>
<evidence type="ECO:0000313" key="15">
    <source>
        <dbReference type="RefSeq" id="XP_060049921.1"/>
    </source>
</evidence>
<protein>
    <recommendedName>
        <fullName evidence="4">Spermatid nuclear transition protein 1</fullName>
    </recommendedName>
</protein>
<evidence type="ECO:0000256" key="10">
    <source>
        <dbReference type="ARBA" id="ARBA00023125"/>
    </source>
</evidence>
<feature type="compositionally biased region" description="Basic and acidic residues" evidence="13">
    <location>
        <begin position="72"/>
        <end position="81"/>
    </location>
</feature>
<dbReference type="PANTHER" id="PTHR17486">
    <property type="entry name" value="SPERMATID NUCLEAR TRANSITION PROTEIN 1"/>
    <property type="match status" value="1"/>
</dbReference>
<comment type="similarity">
    <text evidence="3">Belongs to the nuclear transition protein 1 family.</text>
</comment>
<keyword evidence="6" id="KW-0217">Developmental protein</keyword>
<dbReference type="InterPro" id="IPR020062">
    <property type="entry name" value="Nuclear_transition_prot1_CS"/>
</dbReference>
<feature type="compositionally biased region" description="Basic residues" evidence="13">
    <location>
        <begin position="1"/>
        <end position="44"/>
    </location>
</feature>
<evidence type="ECO:0000256" key="4">
    <source>
        <dbReference type="ARBA" id="ARBA00015111"/>
    </source>
</evidence>
<dbReference type="Proteomes" id="UP001652624">
    <property type="component" value="Chromosome 7"/>
</dbReference>
<evidence type="ECO:0000256" key="9">
    <source>
        <dbReference type="ARBA" id="ARBA00022871"/>
    </source>
</evidence>
<sequence length="81" mass="8991">MSTTRKFKSHGLRKGKSRAPHKGVKRGSSKRKYRKGSMKSRKRQPQLPLPPMTPSAGSGLVDLTTTTGQQQENRRGTAKET</sequence>
<reference evidence="15" key="1">
    <citation type="submission" date="2025-08" db="UniProtKB">
        <authorList>
            <consortium name="RefSeq"/>
        </authorList>
    </citation>
    <scope>IDENTIFICATION</scope>
</reference>
<evidence type="ECO:0000256" key="11">
    <source>
        <dbReference type="ARBA" id="ARBA00023242"/>
    </source>
</evidence>
<comment type="subcellular location">
    <subcellularLocation>
        <location evidence="2">Chromosome</location>
    </subcellularLocation>
    <subcellularLocation>
        <location evidence="1">Nucleus</location>
    </subcellularLocation>
</comment>
<evidence type="ECO:0000256" key="7">
    <source>
        <dbReference type="ARBA" id="ARBA00022553"/>
    </source>
</evidence>
<dbReference type="RefSeq" id="XP_060049921.1">
    <property type="nucleotide sequence ID" value="XM_060193938.1"/>
</dbReference>
<keyword evidence="9" id="KW-0744">Spermatogenesis</keyword>
<evidence type="ECO:0000256" key="6">
    <source>
        <dbReference type="ARBA" id="ARBA00022473"/>
    </source>
</evidence>
<keyword evidence="7" id="KW-0597">Phosphoprotein</keyword>